<dbReference type="Proteomes" id="UP000192315">
    <property type="component" value="Unassembled WGS sequence"/>
</dbReference>
<evidence type="ECO:0000313" key="1">
    <source>
        <dbReference type="EMBL" id="SMD31454.1"/>
    </source>
</evidence>
<gene>
    <name evidence="1" type="ORF">SAMN02745355_1395</name>
</gene>
<sequence length="201" mass="23735">MIVIFSFEAGIELKFDDIEKDDGLKQKKFKDGSELIELYHQEKPIEFNVNGKLDKIPASVIWEFNQGEDLESFETVKVNNQFKMPDEFLNARNRVMNLYTEYSRKEFSPYDKICIYRLCESRTEGNESRYVFYVSKADLVDEYTVIQNPDVSTVWISPDRSVTPRELIYRHGKFPSIQKFEKDGELCEIPYRIAMHIIIET</sequence>
<dbReference type="AlphaFoldDB" id="A0A8G2L8H1"/>
<dbReference type="RefSeq" id="WP_084273145.1">
    <property type="nucleotide sequence ID" value="NZ_FWYE01000004.1"/>
</dbReference>
<comment type="caution">
    <text evidence="1">The sequence shown here is derived from an EMBL/GenBank/DDBJ whole genome shotgun (WGS) entry which is preliminary data.</text>
</comment>
<proteinExistence type="predicted"/>
<evidence type="ECO:0000313" key="2">
    <source>
        <dbReference type="Proteomes" id="UP000192315"/>
    </source>
</evidence>
<keyword evidence="2" id="KW-1185">Reference proteome</keyword>
<accession>A0A8G2L8H1</accession>
<name>A0A8G2L8H1_PICTO</name>
<organism evidence="1 2">
    <name type="scientific">Picrophilus torridus (strain ATCC 700027 / DSM 9790 / JCM 10055 / NBRC 100828 / KAW 2/3)</name>
    <dbReference type="NCBI Taxonomy" id="1122961"/>
    <lineage>
        <taxon>Archaea</taxon>
        <taxon>Methanobacteriati</taxon>
        <taxon>Thermoplasmatota</taxon>
        <taxon>Thermoplasmata</taxon>
        <taxon>Thermoplasmatales</taxon>
        <taxon>Picrophilaceae</taxon>
        <taxon>Picrophilus</taxon>
    </lineage>
</organism>
<protein>
    <submittedName>
        <fullName evidence="1">Uncharacterized protein</fullName>
    </submittedName>
</protein>
<reference evidence="1 2" key="1">
    <citation type="submission" date="2017-04" db="EMBL/GenBank/DDBJ databases">
        <authorList>
            <person name="Varghese N."/>
            <person name="Submissions S."/>
        </authorList>
    </citation>
    <scope>NUCLEOTIDE SEQUENCE [LARGE SCALE GENOMIC DNA]</scope>
    <source>
        <strain evidence="1 2">DSM 9789</strain>
    </source>
</reference>
<dbReference type="EMBL" id="FWYE01000004">
    <property type="protein sequence ID" value="SMD31454.1"/>
    <property type="molecule type" value="Genomic_DNA"/>
</dbReference>